<dbReference type="Gene3D" id="2.60.120.260">
    <property type="entry name" value="Galactose-binding domain-like"/>
    <property type="match status" value="1"/>
</dbReference>
<keyword evidence="5" id="KW-1185">Reference proteome</keyword>
<dbReference type="Pfam" id="PF22816">
    <property type="entry name" value="CatAgl_D2"/>
    <property type="match status" value="1"/>
</dbReference>
<dbReference type="Gene3D" id="2.160.20.10">
    <property type="entry name" value="Single-stranded right-handed beta-helix, Pectin lyase-like"/>
    <property type="match status" value="1"/>
</dbReference>
<evidence type="ECO:0000259" key="3">
    <source>
        <dbReference type="PROSITE" id="PS50022"/>
    </source>
</evidence>
<dbReference type="EMBL" id="CP089983">
    <property type="protein sequence ID" value="WXB05125.1"/>
    <property type="molecule type" value="Genomic_DNA"/>
</dbReference>
<protein>
    <submittedName>
        <fullName evidence="4">Discoidin domain-containing protein</fullName>
    </submittedName>
</protein>
<dbReference type="RefSeq" id="WP_394834767.1">
    <property type="nucleotide sequence ID" value="NZ_CP089929.1"/>
</dbReference>
<evidence type="ECO:0000256" key="2">
    <source>
        <dbReference type="SAM" id="SignalP"/>
    </source>
</evidence>
<dbReference type="SMART" id="SM00231">
    <property type="entry name" value="FA58C"/>
    <property type="match status" value="1"/>
</dbReference>
<evidence type="ECO:0000313" key="4">
    <source>
        <dbReference type="EMBL" id="WXB05125.1"/>
    </source>
</evidence>
<dbReference type="InterPro" id="IPR011050">
    <property type="entry name" value="Pectin_lyase_fold/virulence"/>
</dbReference>
<dbReference type="SUPFAM" id="SSF51126">
    <property type="entry name" value="Pectin lyase-like"/>
    <property type="match status" value="2"/>
</dbReference>
<dbReference type="Proteomes" id="UP001374803">
    <property type="component" value="Chromosome"/>
</dbReference>
<reference evidence="4" key="1">
    <citation type="submission" date="2021-12" db="EMBL/GenBank/DDBJ databases">
        <title>Discovery of the Pendulisporaceae a myxobacterial family with distinct sporulation behavior and unique specialized metabolism.</title>
        <authorList>
            <person name="Garcia R."/>
            <person name="Popoff A."/>
            <person name="Bader C.D."/>
            <person name="Loehr J."/>
            <person name="Walesch S."/>
            <person name="Walt C."/>
            <person name="Boldt J."/>
            <person name="Bunk B."/>
            <person name="Haeckl F.J.F.P.J."/>
            <person name="Gunesch A.P."/>
            <person name="Birkelbach J."/>
            <person name="Nuebel U."/>
            <person name="Pietschmann T."/>
            <person name="Bach T."/>
            <person name="Mueller R."/>
        </authorList>
    </citation>
    <scope>NUCLEOTIDE SEQUENCE</scope>
    <source>
        <strain evidence="4">MSr11367</strain>
    </source>
</reference>
<evidence type="ECO:0000256" key="1">
    <source>
        <dbReference type="SAM" id="MobiDB-lite"/>
    </source>
</evidence>
<feature type="region of interest" description="Disordered" evidence="1">
    <location>
        <begin position="639"/>
        <end position="705"/>
    </location>
</feature>
<dbReference type="Pfam" id="PF22815">
    <property type="entry name" value="CatAgl_D1"/>
    <property type="match status" value="1"/>
</dbReference>
<keyword evidence="2" id="KW-0732">Signal</keyword>
<feature type="signal peptide" evidence="2">
    <location>
        <begin position="1"/>
        <end position="31"/>
    </location>
</feature>
<dbReference type="InterPro" id="IPR008979">
    <property type="entry name" value="Galactose-bd-like_sf"/>
</dbReference>
<accession>A0ABZ2L448</accession>
<feature type="domain" description="F5/8 type C" evidence="3">
    <location>
        <begin position="682"/>
        <end position="830"/>
    </location>
</feature>
<dbReference type="InterPro" id="IPR055149">
    <property type="entry name" value="Agl_cat_D2"/>
</dbReference>
<dbReference type="CDD" id="cd14490">
    <property type="entry name" value="CBM6-CBM35-CBM36_like_1"/>
    <property type="match status" value="1"/>
</dbReference>
<dbReference type="InterPro" id="IPR000421">
    <property type="entry name" value="FA58C"/>
</dbReference>
<organism evidence="4 5">
    <name type="scientific">Pendulispora rubella</name>
    <dbReference type="NCBI Taxonomy" id="2741070"/>
    <lineage>
        <taxon>Bacteria</taxon>
        <taxon>Pseudomonadati</taxon>
        <taxon>Myxococcota</taxon>
        <taxon>Myxococcia</taxon>
        <taxon>Myxococcales</taxon>
        <taxon>Sorangiineae</taxon>
        <taxon>Pendulisporaceae</taxon>
        <taxon>Pendulispora</taxon>
    </lineage>
</organism>
<feature type="chain" id="PRO_5047471815" evidence="2">
    <location>
        <begin position="32"/>
        <end position="830"/>
    </location>
</feature>
<proteinExistence type="predicted"/>
<name>A0ABZ2L448_9BACT</name>
<dbReference type="InterPro" id="IPR033801">
    <property type="entry name" value="CBM6-CBM35-CBM36-like_1"/>
</dbReference>
<dbReference type="PROSITE" id="PS50022">
    <property type="entry name" value="FA58C_3"/>
    <property type="match status" value="1"/>
</dbReference>
<dbReference type="InterPro" id="IPR006626">
    <property type="entry name" value="PbH1"/>
</dbReference>
<dbReference type="Pfam" id="PF00754">
    <property type="entry name" value="F5_F8_type_C"/>
    <property type="match status" value="1"/>
</dbReference>
<dbReference type="InterPro" id="IPR012334">
    <property type="entry name" value="Pectin_lyas_fold"/>
</dbReference>
<evidence type="ECO:0000313" key="5">
    <source>
        <dbReference type="Proteomes" id="UP001374803"/>
    </source>
</evidence>
<dbReference type="SMART" id="SM00710">
    <property type="entry name" value="PbH1"/>
    <property type="match status" value="5"/>
</dbReference>
<dbReference type="SUPFAM" id="SSF49785">
    <property type="entry name" value="Galactose-binding domain-like"/>
    <property type="match status" value="1"/>
</dbReference>
<sequence length="830" mass="89445">MGQETRPDHRRTVGRALVALGALTLALQSGACSSDERTNGEDVAKDDIGQAASPATAYPAGRGAAVPWIEHQAEDNPTNAQVIGPSRIKWDANHIEAEAIGRKAVRLTQTGHYVSFRTTAPANSIVVRFSIPDAPNGGGIDRTLGLYVNGTRVKTLNLTSRYAWSYKGGLIGDPIVDTPAEQPHTFFDEVHVLLDSIPQGAEVKLQRDAQDTAAFYVIDLVDFEQVAPAKTMPAGFRSITEFGVQPNDGLNHATEIQNALRATSKLWFPPGEYLATSISGGNVGLDNPGTEVRGAGEWYTTLRGPKALFFCIGANTKCVYGDFAVFGEAKARAEETQGVQKAFAGPLGNGSLLENLWIEHEVGAIWVGNDPPYQDAPTQNLTIRNCRIRNTYADGINLDNGTSNSLVENVHFRNTGDDAAVVWSIKWTKWVKEMTYRFGDNYIKPEAKNAPDQGIGHGNTFRHITVQMPWRANCFASYGGYDNHFEDSICEDVLTYPGILIDNEFSSYPFSAPVTVYKNISLNRAGGTMFFENTSRPWNHGALKLYMREGDVNDILVDNLEIIDPTFSGIEFRGFGHAYAPPGERVSEEYLTAADNAKYTNVTLKNIKITNSGTYGIEIVDNATRGQVTFENVSVAGSVKGPLDQGGAPGSFFNRVGSNPGWEPNGGGGNDAGTPDSGQPDSGQPDSGQPGGNLALNKPVSESSHTQNYAATNAVDGNASTYWESNNNAFPQTLTVDLGAARNVNRIVLKLPPPSAWGARTQTLSVLGSNDGSNFGTTLVSSRGVNFDPATGNQATLTFTTTSQRYIRLNFTGNTGWPAGQVSEFEVYGP</sequence>
<gene>
    <name evidence="4" type="ORF">LVJ94_50555</name>
</gene>